<proteinExistence type="predicted"/>
<keyword evidence="3 5" id="KW-1133">Transmembrane helix</keyword>
<evidence type="ECO:0000313" key="6">
    <source>
        <dbReference type="EMBL" id="SVA05525.1"/>
    </source>
</evidence>
<dbReference type="GO" id="GO:0016020">
    <property type="term" value="C:membrane"/>
    <property type="evidence" value="ECO:0007669"/>
    <property type="project" value="UniProtKB-SubCell"/>
</dbReference>
<keyword evidence="2 5" id="KW-0812">Transmembrane</keyword>
<evidence type="ECO:0000256" key="1">
    <source>
        <dbReference type="ARBA" id="ARBA00004141"/>
    </source>
</evidence>
<comment type="subcellular location">
    <subcellularLocation>
        <location evidence="1">Membrane</location>
        <topology evidence="1">Multi-pass membrane protein</topology>
    </subcellularLocation>
</comment>
<feature type="transmembrane region" description="Helical" evidence="5">
    <location>
        <begin position="108"/>
        <end position="134"/>
    </location>
</feature>
<evidence type="ECO:0000256" key="3">
    <source>
        <dbReference type="ARBA" id="ARBA00022989"/>
    </source>
</evidence>
<sequence length="224" mass="23971">MILSQSQPHDSVDEASASQDVGFKRELTLYDALMINVGTTLASAIFIVPAIVLATTGTAFMSSLVWIVAGGLSWCGAVTFSELAVMYPRAGGQYVYLKQAYSRFWGFLYGWTLFSVIQTASIAAVTVALMTYLAYFIPMSAATTKVGSIVLIMGLTIWNCFTVRTSANLQNRTTVIKLLTIVAIALICFLFGGDGLAAFQEMVPKAPATRTVAGFGAAMVAALW</sequence>
<dbReference type="EMBL" id="UINC01003349">
    <property type="protein sequence ID" value="SVA05525.1"/>
    <property type="molecule type" value="Genomic_DNA"/>
</dbReference>
<feature type="transmembrane region" description="Helical" evidence="5">
    <location>
        <begin position="175"/>
        <end position="193"/>
    </location>
</feature>
<feature type="transmembrane region" description="Helical" evidence="5">
    <location>
        <begin position="146"/>
        <end position="163"/>
    </location>
</feature>
<feature type="transmembrane region" description="Helical" evidence="5">
    <location>
        <begin position="64"/>
        <end position="87"/>
    </location>
</feature>
<dbReference type="AlphaFoldDB" id="A0A381SNC3"/>
<accession>A0A381SNC3</accession>
<evidence type="ECO:0000256" key="4">
    <source>
        <dbReference type="ARBA" id="ARBA00023136"/>
    </source>
</evidence>
<gene>
    <name evidence="6" type="ORF">METZ01_LOCUS58379</name>
</gene>
<name>A0A381SNC3_9ZZZZ</name>
<protein>
    <recommendedName>
        <fullName evidence="7">Amino acid permease/ SLC12A domain-containing protein</fullName>
    </recommendedName>
</protein>
<dbReference type="GO" id="GO:0015179">
    <property type="term" value="F:L-amino acid transmembrane transporter activity"/>
    <property type="evidence" value="ECO:0007669"/>
    <property type="project" value="TreeGrafter"/>
</dbReference>
<dbReference type="Gene3D" id="1.20.1740.10">
    <property type="entry name" value="Amino acid/polyamine transporter I"/>
    <property type="match status" value="1"/>
</dbReference>
<dbReference type="InterPro" id="IPR050598">
    <property type="entry name" value="AminoAcid_Transporter"/>
</dbReference>
<dbReference type="Pfam" id="PF13520">
    <property type="entry name" value="AA_permease_2"/>
    <property type="match status" value="1"/>
</dbReference>
<feature type="transmembrane region" description="Helical" evidence="5">
    <location>
        <begin position="33"/>
        <end position="52"/>
    </location>
</feature>
<keyword evidence="4 5" id="KW-0472">Membrane</keyword>
<reference evidence="6" key="1">
    <citation type="submission" date="2018-05" db="EMBL/GenBank/DDBJ databases">
        <authorList>
            <person name="Lanie J.A."/>
            <person name="Ng W.-L."/>
            <person name="Kazmierczak K.M."/>
            <person name="Andrzejewski T.M."/>
            <person name="Davidsen T.M."/>
            <person name="Wayne K.J."/>
            <person name="Tettelin H."/>
            <person name="Glass J.I."/>
            <person name="Rusch D."/>
            <person name="Podicherti R."/>
            <person name="Tsui H.-C.T."/>
            <person name="Winkler M.E."/>
        </authorList>
    </citation>
    <scope>NUCLEOTIDE SEQUENCE</scope>
</reference>
<evidence type="ECO:0008006" key="7">
    <source>
        <dbReference type="Google" id="ProtNLM"/>
    </source>
</evidence>
<dbReference type="PANTHER" id="PTHR11785">
    <property type="entry name" value="AMINO ACID TRANSPORTER"/>
    <property type="match status" value="1"/>
</dbReference>
<dbReference type="InterPro" id="IPR002293">
    <property type="entry name" value="AA/rel_permease1"/>
</dbReference>
<feature type="non-terminal residue" evidence="6">
    <location>
        <position position="224"/>
    </location>
</feature>
<dbReference type="PANTHER" id="PTHR11785:SF512">
    <property type="entry name" value="SOBREMESA, ISOFORM B"/>
    <property type="match status" value="1"/>
</dbReference>
<evidence type="ECO:0000256" key="2">
    <source>
        <dbReference type="ARBA" id="ARBA00022692"/>
    </source>
</evidence>
<evidence type="ECO:0000256" key="5">
    <source>
        <dbReference type="SAM" id="Phobius"/>
    </source>
</evidence>
<organism evidence="6">
    <name type="scientific">marine metagenome</name>
    <dbReference type="NCBI Taxonomy" id="408172"/>
    <lineage>
        <taxon>unclassified sequences</taxon>
        <taxon>metagenomes</taxon>
        <taxon>ecological metagenomes</taxon>
    </lineage>
</organism>